<dbReference type="SMART" id="SM00490">
    <property type="entry name" value="HELICc"/>
    <property type="match status" value="1"/>
</dbReference>
<dbReference type="PANTHER" id="PTHR47959">
    <property type="entry name" value="ATP-DEPENDENT RNA HELICASE RHLE-RELATED"/>
    <property type="match status" value="1"/>
</dbReference>
<dbReference type="PROSITE" id="PS51194">
    <property type="entry name" value="HELICASE_CTER"/>
    <property type="match status" value="1"/>
</dbReference>
<dbReference type="InterPro" id="IPR011545">
    <property type="entry name" value="DEAD/DEAH_box_helicase_dom"/>
</dbReference>
<keyword evidence="3 11" id="KW-0347">Helicase</keyword>
<name>A0ABW0K2E8_9BACL</name>
<gene>
    <name evidence="11" type="ORF">ACFPOG_01635</name>
</gene>
<accession>A0ABW0K2E8</accession>
<feature type="compositionally biased region" description="Basic and acidic residues" evidence="7">
    <location>
        <begin position="654"/>
        <end position="669"/>
    </location>
</feature>
<comment type="similarity">
    <text evidence="5">Belongs to the DEAD box helicase family.</text>
</comment>
<evidence type="ECO:0000256" key="3">
    <source>
        <dbReference type="ARBA" id="ARBA00022806"/>
    </source>
</evidence>
<dbReference type="InterPro" id="IPR014001">
    <property type="entry name" value="Helicase_ATP-bd"/>
</dbReference>
<evidence type="ECO:0000313" key="11">
    <source>
        <dbReference type="EMBL" id="MFC5446951.1"/>
    </source>
</evidence>
<evidence type="ECO:0000256" key="2">
    <source>
        <dbReference type="ARBA" id="ARBA00022801"/>
    </source>
</evidence>
<evidence type="ECO:0000256" key="5">
    <source>
        <dbReference type="ARBA" id="ARBA00038437"/>
    </source>
</evidence>
<dbReference type="InterPro" id="IPR001650">
    <property type="entry name" value="Helicase_C-like"/>
</dbReference>
<proteinExistence type="inferred from homology"/>
<feature type="region of interest" description="Disordered" evidence="7">
    <location>
        <begin position="365"/>
        <end position="669"/>
    </location>
</feature>
<dbReference type="Proteomes" id="UP001596044">
    <property type="component" value="Unassembled WGS sequence"/>
</dbReference>
<protein>
    <submittedName>
        <fullName evidence="11">DEAD/DEAH box helicase</fullName>
        <ecNumber evidence="11">3.6.4.-</ecNumber>
    </submittedName>
</protein>
<dbReference type="GO" id="GO:0004386">
    <property type="term" value="F:helicase activity"/>
    <property type="evidence" value="ECO:0007669"/>
    <property type="project" value="UniProtKB-KW"/>
</dbReference>
<keyword evidence="4" id="KW-0067">ATP-binding</keyword>
<reference evidence="12" key="1">
    <citation type="journal article" date="2019" name="Int. J. Syst. Evol. Microbiol.">
        <title>The Global Catalogue of Microorganisms (GCM) 10K type strain sequencing project: providing services to taxonomists for standard genome sequencing and annotation.</title>
        <authorList>
            <consortium name="The Broad Institute Genomics Platform"/>
            <consortium name="The Broad Institute Genome Sequencing Center for Infectious Disease"/>
            <person name="Wu L."/>
            <person name="Ma J."/>
        </authorList>
    </citation>
    <scope>NUCLEOTIDE SEQUENCE [LARGE SCALE GENOMIC DNA]</scope>
    <source>
        <strain evidence="12">KACC 11904</strain>
    </source>
</reference>
<feature type="domain" description="Helicase ATP-binding" evidence="8">
    <location>
        <begin position="34"/>
        <end position="204"/>
    </location>
</feature>
<feature type="domain" description="Helicase C-terminal" evidence="9">
    <location>
        <begin position="215"/>
        <end position="377"/>
    </location>
</feature>
<feature type="domain" description="DEAD-box RNA helicase Q" evidence="10">
    <location>
        <begin position="3"/>
        <end position="31"/>
    </location>
</feature>
<comment type="caution">
    <text evidence="11">The sequence shown here is derived from an EMBL/GenBank/DDBJ whole genome shotgun (WGS) entry which is preliminary data.</text>
</comment>
<evidence type="ECO:0000256" key="4">
    <source>
        <dbReference type="ARBA" id="ARBA00022840"/>
    </source>
</evidence>
<dbReference type="GO" id="GO:0016787">
    <property type="term" value="F:hydrolase activity"/>
    <property type="evidence" value="ECO:0007669"/>
    <property type="project" value="UniProtKB-KW"/>
</dbReference>
<evidence type="ECO:0000256" key="7">
    <source>
        <dbReference type="SAM" id="MobiDB-lite"/>
    </source>
</evidence>
<dbReference type="Gene3D" id="3.40.50.300">
    <property type="entry name" value="P-loop containing nucleotide triphosphate hydrolases"/>
    <property type="match status" value="2"/>
</dbReference>
<evidence type="ECO:0000259" key="8">
    <source>
        <dbReference type="PROSITE" id="PS51192"/>
    </source>
</evidence>
<feature type="compositionally biased region" description="Basic and acidic residues" evidence="7">
    <location>
        <begin position="365"/>
        <end position="377"/>
    </location>
</feature>
<evidence type="ECO:0000256" key="1">
    <source>
        <dbReference type="ARBA" id="ARBA00022741"/>
    </source>
</evidence>
<evidence type="ECO:0000313" key="12">
    <source>
        <dbReference type="Proteomes" id="UP001596044"/>
    </source>
</evidence>
<keyword evidence="12" id="KW-1185">Reference proteome</keyword>
<dbReference type="InterPro" id="IPR050079">
    <property type="entry name" value="DEAD_box_RNA_helicase"/>
</dbReference>
<dbReference type="InterPro" id="IPR027417">
    <property type="entry name" value="P-loop_NTPase"/>
</dbReference>
<feature type="compositionally biased region" description="Gly residues" evidence="7">
    <location>
        <begin position="409"/>
        <end position="419"/>
    </location>
</feature>
<dbReference type="InterPro" id="IPR044742">
    <property type="entry name" value="DEAD/DEAH_RhlB"/>
</dbReference>
<dbReference type="SMART" id="SM00487">
    <property type="entry name" value="DEXDc"/>
    <property type="match status" value="1"/>
</dbReference>
<dbReference type="CDD" id="cd00268">
    <property type="entry name" value="DEADc"/>
    <property type="match status" value="1"/>
</dbReference>
<feature type="short sequence motif" description="Q motif" evidence="6">
    <location>
        <begin position="3"/>
        <end position="31"/>
    </location>
</feature>
<organism evidence="11 12">
    <name type="scientific">Paenibacillus aestuarii</name>
    <dbReference type="NCBI Taxonomy" id="516965"/>
    <lineage>
        <taxon>Bacteria</taxon>
        <taxon>Bacillati</taxon>
        <taxon>Bacillota</taxon>
        <taxon>Bacilli</taxon>
        <taxon>Bacillales</taxon>
        <taxon>Paenibacillaceae</taxon>
        <taxon>Paenibacillus</taxon>
    </lineage>
</organism>
<dbReference type="RefSeq" id="WP_333742663.1">
    <property type="nucleotide sequence ID" value="NZ_JAQFVF010000033.1"/>
</dbReference>
<dbReference type="PANTHER" id="PTHR47959:SF1">
    <property type="entry name" value="ATP-DEPENDENT RNA HELICASE DBPA"/>
    <property type="match status" value="1"/>
</dbReference>
<feature type="compositionally biased region" description="Basic and acidic residues" evidence="7">
    <location>
        <begin position="420"/>
        <end position="435"/>
    </location>
</feature>
<dbReference type="Pfam" id="PF00270">
    <property type="entry name" value="DEAD"/>
    <property type="match status" value="1"/>
</dbReference>
<dbReference type="EC" id="3.6.4.-" evidence="11"/>
<sequence length="669" mass="71378">MSSGFASLGVRESLVQALKSEGVVEPTPVQREAIPALLSGVDVIAQAQTGTGKTLAFVLPMLETINVEKPEIQGLILTPTRELAIQITSELQKLAPITGAKVLAAYGGQDVERQLRKLQGNIHIVVGTPGRLLDHLRRESLNFYKLKMLVLDEADQMLHMGFLNEVQDIIVQTSSHRQTLLFSATMPQQVRNLAKAYMREAAEIQIASKQITLSEIEQVLVQTTDRGKQDALVEAIKQYKPYLAMIFCRTKRRASALNEALQDMGLMSDELHGDLSQAKREQVMKKFRDGKIELLVATDIAARGLDVEGVTHVFNYDVPLDAESYIHRIGRTGRAGQTGVAVTFASQRDMYNIELIEKGIKMSLRQKDQPRRVRAAVEEDYVSEGRGSARKGGGRGSDRGDASRTRGQGARGRGAGAGRGSEERSFGGGRERGGAERSFGGGRERGGTERSLGGGRERGGPERTFGGGRERGGAERSFGGGRERGGTERSLGGGRERGGTERSLGGGRERGGTERSGAGGRERGGAERTFGGGRERGGTERSLGGGRERGGAERTFGGGRERGGAERTFGGGRERGGAERTFGGGRERGGAERSFGGGRERGGAERTFGGGRERGGAERTFGGGRGAGADRARTSSQGRGSQGGARSGAPRGGQDARRGNTDGRGRGRR</sequence>
<dbReference type="SUPFAM" id="SSF52540">
    <property type="entry name" value="P-loop containing nucleoside triphosphate hydrolases"/>
    <property type="match status" value="1"/>
</dbReference>
<evidence type="ECO:0000259" key="9">
    <source>
        <dbReference type="PROSITE" id="PS51194"/>
    </source>
</evidence>
<dbReference type="PROSITE" id="PS51192">
    <property type="entry name" value="HELICASE_ATP_BIND_1"/>
    <property type="match status" value="1"/>
</dbReference>
<keyword evidence="2 11" id="KW-0378">Hydrolase</keyword>
<dbReference type="PROSITE" id="PS51195">
    <property type="entry name" value="Q_MOTIF"/>
    <property type="match status" value="1"/>
</dbReference>
<dbReference type="InterPro" id="IPR014014">
    <property type="entry name" value="RNA_helicase_DEAD_Q_motif"/>
</dbReference>
<keyword evidence="1" id="KW-0547">Nucleotide-binding</keyword>
<dbReference type="Pfam" id="PF00271">
    <property type="entry name" value="Helicase_C"/>
    <property type="match status" value="1"/>
</dbReference>
<evidence type="ECO:0000256" key="6">
    <source>
        <dbReference type="PROSITE-ProRule" id="PRU00552"/>
    </source>
</evidence>
<evidence type="ECO:0000259" key="10">
    <source>
        <dbReference type="PROSITE" id="PS51195"/>
    </source>
</evidence>
<dbReference type="CDD" id="cd18787">
    <property type="entry name" value="SF2_C_DEAD"/>
    <property type="match status" value="1"/>
</dbReference>
<dbReference type="EMBL" id="JBHSMJ010000004">
    <property type="protein sequence ID" value="MFC5446951.1"/>
    <property type="molecule type" value="Genomic_DNA"/>
</dbReference>